<protein>
    <submittedName>
        <fullName evidence="10">Probable two-component system response regulator (Ntr family)</fullName>
    </submittedName>
</protein>
<evidence type="ECO:0000256" key="6">
    <source>
        <dbReference type="PROSITE-ProRule" id="PRU00169"/>
    </source>
</evidence>
<dbReference type="EMBL" id="CR522870">
    <property type="protein sequence ID" value="CAG35753.1"/>
    <property type="molecule type" value="Genomic_DNA"/>
</dbReference>
<dbReference type="CDD" id="cd00156">
    <property type="entry name" value="REC"/>
    <property type="match status" value="1"/>
</dbReference>
<keyword evidence="2" id="KW-0067">ATP-binding</keyword>
<keyword evidence="5" id="KW-0804">Transcription</keyword>
<dbReference type="Pfam" id="PF00158">
    <property type="entry name" value="Sigma54_activat"/>
    <property type="match status" value="1"/>
</dbReference>
<evidence type="ECO:0000256" key="2">
    <source>
        <dbReference type="ARBA" id="ARBA00022840"/>
    </source>
</evidence>
<evidence type="ECO:0000259" key="9">
    <source>
        <dbReference type="PROSITE" id="PS50110"/>
    </source>
</evidence>
<dbReference type="InterPro" id="IPR025662">
    <property type="entry name" value="Sigma_54_int_dom_ATP-bd_1"/>
</dbReference>
<organism evidence="10 11">
    <name type="scientific">Desulfotalea psychrophila (strain LSv54 / DSM 12343)</name>
    <dbReference type="NCBI Taxonomy" id="177439"/>
    <lineage>
        <taxon>Bacteria</taxon>
        <taxon>Pseudomonadati</taxon>
        <taxon>Thermodesulfobacteriota</taxon>
        <taxon>Desulfobulbia</taxon>
        <taxon>Desulfobulbales</taxon>
        <taxon>Desulfocapsaceae</taxon>
        <taxon>Desulfotalea</taxon>
    </lineage>
</organism>
<evidence type="ECO:0000256" key="7">
    <source>
        <dbReference type="SAM" id="MobiDB-lite"/>
    </source>
</evidence>
<dbReference type="AlphaFoldDB" id="Q6APH1"/>
<dbReference type="GO" id="GO:0003677">
    <property type="term" value="F:DNA binding"/>
    <property type="evidence" value="ECO:0007669"/>
    <property type="project" value="UniProtKB-KW"/>
</dbReference>
<dbReference type="CDD" id="cd00009">
    <property type="entry name" value="AAA"/>
    <property type="match status" value="1"/>
</dbReference>
<reference evidence="11" key="1">
    <citation type="journal article" date="2004" name="Environ. Microbiol.">
        <title>The genome of Desulfotalea psychrophila, a sulfate-reducing bacterium from permanently cold Arctic sediments.</title>
        <authorList>
            <person name="Rabus R."/>
            <person name="Ruepp A."/>
            <person name="Frickey T."/>
            <person name="Rattei T."/>
            <person name="Fartmann B."/>
            <person name="Stark M."/>
            <person name="Bauer M."/>
            <person name="Zibat A."/>
            <person name="Lombardot T."/>
            <person name="Becker I."/>
            <person name="Amann J."/>
            <person name="Gellner K."/>
            <person name="Teeling H."/>
            <person name="Leuschner W.D."/>
            <person name="Gloeckner F.-O."/>
            <person name="Lupas A.N."/>
            <person name="Amann R."/>
            <person name="Klenk H.-P."/>
        </authorList>
    </citation>
    <scope>NUCLEOTIDE SEQUENCE [LARGE SCALE GENOMIC DNA]</scope>
    <source>
        <strain evidence="11">DSM 12343 / LSv54</strain>
    </source>
</reference>
<dbReference type="STRING" id="177439.DP1024"/>
<dbReference type="Proteomes" id="UP000000602">
    <property type="component" value="Chromosome"/>
</dbReference>
<dbReference type="InterPro" id="IPR002078">
    <property type="entry name" value="Sigma_54_int"/>
</dbReference>
<evidence type="ECO:0000259" key="8">
    <source>
        <dbReference type="PROSITE" id="PS50045"/>
    </source>
</evidence>
<dbReference type="PROSITE" id="PS00688">
    <property type="entry name" value="SIGMA54_INTERACT_3"/>
    <property type="match status" value="1"/>
</dbReference>
<dbReference type="KEGG" id="dps:DP1024"/>
<keyword evidence="3" id="KW-0805">Transcription regulation</keyword>
<dbReference type="PANTHER" id="PTHR32071:SF113">
    <property type="entry name" value="ALGINATE BIOSYNTHESIS TRANSCRIPTIONAL REGULATORY PROTEIN ALGB"/>
    <property type="match status" value="1"/>
</dbReference>
<keyword evidence="4" id="KW-0238">DNA-binding</keyword>
<evidence type="ECO:0000256" key="3">
    <source>
        <dbReference type="ARBA" id="ARBA00023015"/>
    </source>
</evidence>
<feature type="domain" description="Sigma-54 factor interaction" evidence="8">
    <location>
        <begin position="144"/>
        <end position="373"/>
    </location>
</feature>
<dbReference type="Gene3D" id="3.40.50.300">
    <property type="entry name" value="P-loop containing nucleotide triphosphate hydrolases"/>
    <property type="match status" value="1"/>
</dbReference>
<gene>
    <name evidence="10" type="ordered locus">DP1024</name>
</gene>
<dbReference type="SMART" id="SM00382">
    <property type="entry name" value="AAA"/>
    <property type="match status" value="1"/>
</dbReference>
<accession>Q6APH1</accession>
<name>Q6APH1_DESPS</name>
<keyword evidence="1" id="KW-0547">Nucleotide-binding</keyword>
<dbReference type="PROSITE" id="PS00676">
    <property type="entry name" value="SIGMA54_INTERACT_2"/>
    <property type="match status" value="1"/>
</dbReference>
<proteinExistence type="predicted"/>
<dbReference type="InterPro" id="IPR001789">
    <property type="entry name" value="Sig_transdc_resp-reg_receiver"/>
</dbReference>
<evidence type="ECO:0000256" key="1">
    <source>
        <dbReference type="ARBA" id="ARBA00022741"/>
    </source>
</evidence>
<dbReference type="PROSITE" id="PS50045">
    <property type="entry name" value="SIGMA54_INTERACT_4"/>
    <property type="match status" value="1"/>
</dbReference>
<dbReference type="PANTHER" id="PTHR32071">
    <property type="entry name" value="TRANSCRIPTIONAL REGULATORY PROTEIN"/>
    <property type="match status" value="1"/>
</dbReference>
<dbReference type="PROSITE" id="PS00675">
    <property type="entry name" value="SIGMA54_INTERACT_1"/>
    <property type="match status" value="1"/>
</dbReference>
<dbReference type="Gene3D" id="3.40.50.2300">
    <property type="match status" value="1"/>
</dbReference>
<dbReference type="GO" id="GO:0000160">
    <property type="term" value="P:phosphorelay signal transduction system"/>
    <property type="evidence" value="ECO:0007669"/>
    <property type="project" value="InterPro"/>
</dbReference>
<dbReference type="GO" id="GO:0006355">
    <property type="term" value="P:regulation of DNA-templated transcription"/>
    <property type="evidence" value="ECO:0007669"/>
    <property type="project" value="InterPro"/>
</dbReference>
<feature type="domain" description="Response regulatory" evidence="9">
    <location>
        <begin position="10"/>
        <end position="124"/>
    </location>
</feature>
<dbReference type="SUPFAM" id="SSF52540">
    <property type="entry name" value="P-loop containing nucleoside triphosphate hydrolases"/>
    <property type="match status" value="1"/>
</dbReference>
<dbReference type="SUPFAM" id="SSF46689">
    <property type="entry name" value="Homeodomain-like"/>
    <property type="match status" value="1"/>
</dbReference>
<dbReference type="InterPro" id="IPR003593">
    <property type="entry name" value="AAA+_ATPase"/>
</dbReference>
<dbReference type="InterPro" id="IPR025943">
    <property type="entry name" value="Sigma_54_int_dom_ATP-bd_2"/>
</dbReference>
<dbReference type="eggNOG" id="COG2204">
    <property type="taxonomic scope" value="Bacteria"/>
</dbReference>
<dbReference type="SMART" id="SM00448">
    <property type="entry name" value="REC"/>
    <property type="match status" value="1"/>
</dbReference>
<keyword evidence="6" id="KW-0597">Phosphoprotein</keyword>
<evidence type="ECO:0000313" key="10">
    <source>
        <dbReference type="EMBL" id="CAG35753.1"/>
    </source>
</evidence>
<evidence type="ECO:0000256" key="5">
    <source>
        <dbReference type="ARBA" id="ARBA00023163"/>
    </source>
</evidence>
<dbReference type="InterPro" id="IPR058031">
    <property type="entry name" value="AAA_lid_NorR"/>
</dbReference>
<evidence type="ECO:0000256" key="4">
    <source>
        <dbReference type="ARBA" id="ARBA00023125"/>
    </source>
</evidence>
<evidence type="ECO:0000313" key="11">
    <source>
        <dbReference type="Proteomes" id="UP000000602"/>
    </source>
</evidence>
<dbReference type="InterPro" id="IPR011006">
    <property type="entry name" value="CheY-like_superfamily"/>
</dbReference>
<feature type="region of interest" description="Disordered" evidence="7">
    <location>
        <begin position="398"/>
        <end position="420"/>
    </location>
</feature>
<dbReference type="Pfam" id="PF25601">
    <property type="entry name" value="AAA_lid_14"/>
    <property type="match status" value="1"/>
</dbReference>
<keyword evidence="11" id="KW-1185">Reference proteome</keyword>
<dbReference type="SUPFAM" id="SSF52172">
    <property type="entry name" value="CheY-like"/>
    <property type="match status" value="1"/>
</dbReference>
<dbReference type="InterPro" id="IPR009057">
    <property type="entry name" value="Homeodomain-like_sf"/>
</dbReference>
<dbReference type="PROSITE" id="PS50110">
    <property type="entry name" value="RESPONSE_REGULATORY"/>
    <property type="match status" value="1"/>
</dbReference>
<feature type="modified residue" description="4-aspartylphosphate" evidence="6">
    <location>
        <position position="59"/>
    </location>
</feature>
<dbReference type="InterPro" id="IPR027417">
    <property type="entry name" value="P-loop_NTPase"/>
</dbReference>
<dbReference type="GO" id="GO:0005524">
    <property type="term" value="F:ATP binding"/>
    <property type="evidence" value="ECO:0007669"/>
    <property type="project" value="UniProtKB-KW"/>
</dbReference>
<dbReference type="HOGENOM" id="CLU_000445_0_3_7"/>
<dbReference type="Gene3D" id="1.10.8.60">
    <property type="match status" value="1"/>
</dbReference>
<dbReference type="InterPro" id="IPR025944">
    <property type="entry name" value="Sigma_54_int_dom_CS"/>
</dbReference>
<dbReference type="Pfam" id="PF00072">
    <property type="entry name" value="Response_reg"/>
    <property type="match status" value="1"/>
</dbReference>
<dbReference type="FunFam" id="3.40.50.300:FF:000006">
    <property type="entry name" value="DNA-binding transcriptional regulator NtrC"/>
    <property type="match status" value="1"/>
</dbReference>
<sequence>MQNRSFPMNNILIIDNDVHVCETIASLVIRQKHQCTAAHTIASGLELLQSVKFDLVFLDVSLPDGNGLTFLTRIKESVGQPEVIILTGKSDVHGAEQAIQDGAWDFLVKPTSIEQITLSMKQALNFHHYKKDQLTSDPLNLDRIIGESPQMRTCYELVADAARSDANILINGETGTGKELFARTIHDNSARASREFVVVDCASLTETLIESTLFGYVKGAFTGAQTDKKGLIPLADKGTLFLDEIGELPISVQKSLLRVLQERSYRPVGESREYTSDFRLIAATNRDLKIMAAEGDFRQDLLYRIHTIQFCLPPLRRRTGDIRELTKFKLQQLSEQYQLEAKAVNSDFYEVLNNYDWPGNVRQLFNVIERAFIAAGNSETIYLMHLPPDLRVSMARSNLEKKEQPAPAEDAPQQGSTARAQDAELAMDTLPTLKVFKDETEKKYLEELTKRYLDNTHECLKISGLSRSHFYALLKKHNIQP</sequence>
<dbReference type="Gene3D" id="1.10.10.60">
    <property type="entry name" value="Homeodomain-like"/>
    <property type="match status" value="1"/>
</dbReference>